<dbReference type="PROSITE" id="PS51387">
    <property type="entry name" value="FAD_PCMH"/>
    <property type="match status" value="1"/>
</dbReference>
<name>A0A5J6MEA2_9PROT</name>
<evidence type="ECO:0000256" key="2">
    <source>
        <dbReference type="ARBA" id="ARBA00022827"/>
    </source>
</evidence>
<dbReference type="Pfam" id="PF00941">
    <property type="entry name" value="FAD_binding_5"/>
    <property type="match status" value="1"/>
</dbReference>
<dbReference type="RefSeq" id="WP_151176205.1">
    <property type="nucleotide sequence ID" value="NZ_CP042906.1"/>
</dbReference>
<dbReference type="InterPro" id="IPR036318">
    <property type="entry name" value="FAD-bd_PCMH-like_sf"/>
</dbReference>
<evidence type="ECO:0000256" key="1">
    <source>
        <dbReference type="ARBA" id="ARBA00022630"/>
    </source>
</evidence>
<dbReference type="Gene3D" id="3.30.390.50">
    <property type="entry name" value="CO dehydrogenase flavoprotein, C-terminal domain"/>
    <property type="match status" value="1"/>
</dbReference>
<sequence length="293" mass="31112">MKPAPFAYHAPTSLAAAVDLLALSENAKILAGGQSLVPMMNFRLAMPDHLIDLNPVTELDRLEVKADSIEIGAMTRQRRMEFSAELRQACPIIGEAMQHIGHRQTRNRGTIGGSLAHADPSAELPTVVMALDGVIHIQGPRGARAVPMAEFALGFMTTALEPDEIMSGITLPRWQGPHGYAFVEFARRLGDFAVAAAAVMIALDGKDTVTRAAIALAGVGPVQTRLTAVEQALLGHRLEPALIDSAAALAAEGEANEDIHASADYRRHLAQVLTARGLATAARRAQARMKGSA</sequence>
<dbReference type="OrthoDB" id="9793944at2"/>
<accession>A0A5J6MEA2</accession>
<organism evidence="5 6">
    <name type="scientific">Hypericibacter terrae</name>
    <dbReference type="NCBI Taxonomy" id="2602015"/>
    <lineage>
        <taxon>Bacteria</taxon>
        <taxon>Pseudomonadati</taxon>
        <taxon>Pseudomonadota</taxon>
        <taxon>Alphaproteobacteria</taxon>
        <taxon>Rhodospirillales</taxon>
        <taxon>Dongiaceae</taxon>
        <taxon>Hypericibacter</taxon>
    </lineage>
</organism>
<dbReference type="GO" id="GO:0071949">
    <property type="term" value="F:FAD binding"/>
    <property type="evidence" value="ECO:0007669"/>
    <property type="project" value="InterPro"/>
</dbReference>
<dbReference type="PANTHER" id="PTHR42659">
    <property type="entry name" value="XANTHINE DEHYDROGENASE SUBUNIT C-RELATED"/>
    <property type="match status" value="1"/>
</dbReference>
<dbReference type="GO" id="GO:0016491">
    <property type="term" value="F:oxidoreductase activity"/>
    <property type="evidence" value="ECO:0007669"/>
    <property type="project" value="UniProtKB-KW"/>
</dbReference>
<dbReference type="EMBL" id="CP042906">
    <property type="protein sequence ID" value="QEX15783.1"/>
    <property type="molecule type" value="Genomic_DNA"/>
</dbReference>
<dbReference type="PANTHER" id="PTHR42659:SF2">
    <property type="entry name" value="XANTHINE DEHYDROGENASE SUBUNIT C-RELATED"/>
    <property type="match status" value="1"/>
</dbReference>
<dbReference type="InterPro" id="IPR002346">
    <property type="entry name" value="Mopterin_DH_FAD-bd"/>
</dbReference>
<dbReference type="InterPro" id="IPR016167">
    <property type="entry name" value="FAD-bd_PCMH_sub1"/>
</dbReference>
<protein>
    <submittedName>
        <fullName evidence="5">Molybdopterin dehydrogenase</fullName>
    </submittedName>
</protein>
<dbReference type="InterPro" id="IPR016169">
    <property type="entry name" value="FAD-bd_PCMH_sub2"/>
</dbReference>
<evidence type="ECO:0000256" key="3">
    <source>
        <dbReference type="ARBA" id="ARBA00023002"/>
    </source>
</evidence>
<dbReference type="AlphaFoldDB" id="A0A5J6MEA2"/>
<dbReference type="InterPro" id="IPR051312">
    <property type="entry name" value="Diverse_Substr_Oxidored"/>
</dbReference>
<dbReference type="SMART" id="SM01092">
    <property type="entry name" value="CO_deh_flav_C"/>
    <property type="match status" value="1"/>
</dbReference>
<keyword evidence="6" id="KW-1185">Reference proteome</keyword>
<gene>
    <name evidence="5" type="ORF">FRZ44_10700</name>
</gene>
<dbReference type="Gene3D" id="3.30.465.10">
    <property type="match status" value="1"/>
</dbReference>
<dbReference type="InterPro" id="IPR036683">
    <property type="entry name" value="CO_DH_flav_C_dom_sf"/>
</dbReference>
<dbReference type="SUPFAM" id="SSF56176">
    <property type="entry name" value="FAD-binding/transporter-associated domain-like"/>
    <property type="match status" value="1"/>
</dbReference>
<evidence type="ECO:0000259" key="4">
    <source>
        <dbReference type="PROSITE" id="PS51387"/>
    </source>
</evidence>
<dbReference type="InterPro" id="IPR016166">
    <property type="entry name" value="FAD-bd_PCMH"/>
</dbReference>
<evidence type="ECO:0000313" key="6">
    <source>
        <dbReference type="Proteomes" id="UP000326202"/>
    </source>
</evidence>
<dbReference type="Pfam" id="PF03450">
    <property type="entry name" value="CO_deh_flav_C"/>
    <property type="match status" value="1"/>
</dbReference>
<feature type="domain" description="FAD-binding PCMH-type" evidence="4">
    <location>
        <begin position="1"/>
        <end position="176"/>
    </location>
</feature>
<dbReference type="SUPFAM" id="SSF55447">
    <property type="entry name" value="CO dehydrogenase flavoprotein C-terminal domain-like"/>
    <property type="match status" value="1"/>
</dbReference>
<keyword evidence="3" id="KW-0560">Oxidoreductase</keyword>
<proteinExistence type="predicted"/>
<dbReference type="Gene3D" id="3.30.43.10">
    <property type="entry name" value="Uridine Diphospho-n-acetylenolpyruvylglucosamine Reductase, domain 2"/>
    <property type="match status" value="1"/>
</dbReference>
<keyword evidence="2" id="KW-0274">FAD</keyword>
<evidence type="ECO:0000313" key="5">
    <source>
        <dbReference type="EMBL" id="QEX15783.1"/>
    </source>
</evidence>
<dbReference type="Proteomes" id="UP000326202">
    <property type="component" value="Chromosome"/>
</dbReference>
<reference evidence="5 6" key="1">
    <citation type="submission" date="2019-08" db="EMBL/GenBank/DDBJ databases">
        <title>Hyperibacter terrae gen. nov., sp. nov. and Hyperibacter viscosus sp. nov., two new members in the family Rhodospirillaceae isolated from the rhizosphere of Hypericum perforatum.</title>
        <authorList>
            <person name="Noviana Z."/>
        </authorList>
    </citation>
    <scope>NUCLEOTIDE SEQUENCE [LARGE SCALE GENOMIC DNA]</scope>
    <source>
        <strain evidence="5 6">R5913</strain>
    </source>
</reference>
<dbReference type="InterPro" id="IPR005107">
    <property type="entry name" value="CO_DH_flav_C"/>
</dbReference>
<keyword evidence="1" id="KW-0285">Flavoprotein</keyword>
<dbReference type="KEGG" id="htq:FRZ44_10700"/>